<dbReference type="AlphaFoldDB" id="A9WKL4"/>
<dbReference type="HOGENOM" id="CLU_1977602_0_0_0"/>
<feature type="transmembrane region" description="Helical" evidence="1">
    <location>
        <begin position="103"/>
        <end position="122"/>
    </location>
</feature>
<evidence type="ECO:0000313" key="3">
    <source>
        <dbReference type="Proteomes" id="UP000002008"/>
    </source>
</evidence>
<keyword evidence="3" id="KW-1185">Reference proteome</keyword>
<dbReference type="KEGG" id="cau:Caur_3457"/>
<feature type="transmembrane region" description="Helical" evidence="1">
    <location>
        <begin position="46"/>
        <end position="71"/>
    </location>
</feature>
<evidence type="ECO:0000313" key="2">
    <source>
        <dbReference type="EMBL" id="ABY36642.1"/>
    </source>
</evidence>
<organism evidence="2 3">
    <name type="scientific">Chloroflexus aurantiacus (strain ATCC 29366 / DSM 635 / J-10-fl)</name>
    <dbReference type="NCBI Taxonomy" id="324602"/>
    <lineage>
        <taxon>Bacteria</taxon>
        <taxon>Bacillati</taxon>
        <taxon>Chloroflexota</taxon>
        <taxon>Chloroflexia</taxon>
        <taxon>Chloroflexales</taxon>
        <taxon>Chloroflexineae</taxon>
        <taxon>Chloroflexaceae</taxon>
        <taxon>Chloroflexus</taxon>
    </lineage>
</organism>
<sequence length="129" mass="13812">MNRTQQSRLFPIIVGGYGVLWAIFGLIALVFGLINLSGRGMEGLAAQVGIVFFGVPSLVFATLLLVCAVGLWHERRWALMMALLLAVIQLLVGVLISFVPAEIAYAGIAGALMAAVALWYIVRRLRAGG</sequence>
<name>A9WKL4_CHLAA</name>
<dbReference type="EMBL" id="CP000909">
    <property type="protein sequence ID" value="ABY36642.1"/>
    <property type="molecule type" value="Genomic_DNA"/>
</dbReference>
<dbReference type="InParanoid" id="A9WKL4"/>
<proteinExistence type="predicted"/>
<evidence type="ECO:0000256" key="1">
    <source>
        <dbReference type="SAM" id="Phobius"/>
    </source>
</evidence>
<keyword evidence="1" id="KW-0812">Transmembrane</keyword>
<keyword evidence="1" id="KW-1133">Transmembrane helix</keyword>
<protein>
    <submittedName>
        <fullName evidence="2">Uncharacterized protein</fullName>
    </submittedName>
</protein>
<keyword evidence="1" id="KW-0472">Membrane</keyword>
<dbReference type="Proteomes" id="UP000002008">
    <property type="component" value="Chromosome"/>
</dbReference>
<reference evidence="3" key="1">
    <citation type="journal article" date="2011" name="BMC Genomics">
        <title>Complete genome sequence of the filamentous anoxygenic phototrophic bacterium Chloroflexus aurantiacus.</title>
        <authorList>
            <person name="Tang K.H."/>
            <person name="Barry K."/>
            <person name="Chertkov O."/>
            <person name="Dalin E."/>
            <person name="Han C.S."/>
            <person name="Hauser L.J."/>
            <person name="Honchak B.M."/>
            <person name="Karbach L.E."/>
            <person name="Land M.L."/>
            <person name="Lapidus A."/>
            <person name="Larimer F.W."/>
            <person name="Mikhailova N."/>
            <person name="Pitluck S."/>
            <person name="Pierson B.K."/>
            <person name="Blankenship R.E."/>
        </authorList>
    </citation>
    <scope>NUCLEOTIDE SEQUENCE [LARGE SCALE GENOMIC DNA]</scope>
    <source>
        <strain evidence="3">ATCC 29366 / DSM 635 / J-10-fl</strain>
    </source>
</reference>
<gene>
    <name evidence="2" type="ordered locus">Caur_3457</name>
</gene>
<accession>A9WKL4</accession>
<dbReference type="RefSeq" id="WP_012259295.1">
    <property type="nucleotide sequence ID" value="NC_010175.1"/>
</dbReference>
<feature type="transmembrane region" description="Helical" evidence="1">
    <location>
        <begin position="12"/>
        <end position="34"/>
    </location>
</feature>
<dbReference type="EnsemblBacteria" id="ABY36642">
    <property type="protein sequence ID" value="ABY36642"/>
    <property type="gene ID" value="Caur_3457"/>
</dbReference>
<feature type="transmembrane region" description="Helical" evidence="1">
    <location>
        <begin position="78"/>
        <end position="97"/>
    </location>
</feature>
<dbReference type="PATRIC" id="fig|324602.8.peg.3895"/>